<evidence type="ECO:0000313" key="7">
    <source>
        <dbReference type="Proteomes" id="UP000295122"/>
    </source>
</evidence>
<evidence type="ECO:0000259" key="5">
    <source>
        <dbReference type="PROSITE" id="PS50893"/>
    </source>
</evidence>
<sequence length="372" mass="40482">MTTLAPAQPPSDDSAAGTAMVDIRRLEKRFGSAVALHPTDLVVRQGEFFSLLGPSGCGKTTLLRMIGGFEQPTSGDIVIAGESVVHLSPAKRRTNMVFQHLALFPHMSIRENIAFGLEMKRVPAATVRSKVDDALAMVRMESFADRPVEALSGGQKQRIAIARALVNEPAVLLLDEPLSALDLQLRIQMQSELRRIQRSTRSTFIFVTHDQEEAMTMSDRIAVLQAGHIVQMGTPRQIYHRPESRFVAEFIGHSNFLPGTVTGLGVGGEVRLEHRGVSYDAISHRPLSLGDEVSVALRYEAISVLPGTDTRGLPATLELATFAGPTIRLDLRLENDVSIKAETPASNEPPDLSPGARFRVDWAPTTALVVGE</sequence>
<dbReference type="SMART" id="SM00382">
    <property type="entry name" value="AAA"/>
    <property type="match status" value="1"/>
</dbReference>
<dbReference type="InterPro" id="IPR027417">
    <property type="entry name" value="P-loop_NTPase"/>
</dbReference>
<dbReference type="InterPro" id="IPR050093">
    <property type="entry name" value="ABC_SmlMolc_Importer"/>
</dbReference>
<dbReference type="GO" id="GO:0043190">
    <property type="term" value="C:ATP-binding cassette (ABC) transporter complex"/>
    <property type="evidence" value="ECO:0007669"/>
    <property type="project" value="InterPro"/>
</dbReference>
<dbReference type="InterPro" id="IPR017871">
    <property type="entry name" value="ABC_transporter-like_CS"/>
</dbReference>
<proteinExistence type="inferred from homology"/>
<dbReference type="InterPro" id="IPR003593">
    <property type="entry name" value="AAA+_ATPase"/>
</dbReference>
<dbReference type="GO" id="GO:0005524">
    <property type="term" value="F:ATP binding"/>
    <property type="evidence" value="ECO:0007669"/>
    <property type="project" value="UniProtKB-KW"/>
</dbReference>
<dbReference type="GO" id="GO:0015847">
    <property type="term" value="P:putrescine transport"/>
    <property type="evidence" value="ECO:0007669"/>
    <property type="project" value="UniProtKB-ARBA"/>
</dbReference>
<dbReference type="Gene3D" id="2.40.50.100">
    <property type="match status" value="1"/>
</dbReference>
<dbReference type="AlphaFoldDB" id="A0A4R7C363"/>
<protein>
    <submittedName>
        <fullName evidence="6">Spermidine/putrescine transport system ATP-binding protein</fullName>
    </submittedName>
</protein>
<evidence type="ECO:0000256" key="1">
    <source>
        <dbReference type="ARBA" id="ARBA00005417"/>
    </source>
</evidence>
<dbReference type="PANTHER" id="PTHR42781:SF4">
    <property type="entry name" value="SPERMIDINE_PUTRESCINE IMPORT ATP-BINDING PROTEIN POTA"/>
    <property type="match status" value="1"/>
</dbReference>
<organism evidence="6 7">
    <name type="scientific">Enterovirga rhinocerotis</name>
    <dbReference type="NCBI Taxonomy" id="1339210"/>
    <lineage>
        <taxon>Bacteria</taxon>
        <taxon>Pseudomonadati</taxon>
        <taxon>Pseudomonadota</taxon>
        <taxon>Alphaproteobacteria</taxon>
        <taxon>Hyphomicrobiales</taxon>
        <taxon>Methylobacteriaceae</taxon>
        <taxon>Enterovirga</taxon>
    </lineage>
</organism>
<dbReference type="InterPro" id="IPR013611">
    <property type="entry name" value="Transp-assoc_OB_typ2"/>
</dbReference>
<dbReference type="Pfam" id="PF08402">
    <property type="entry name" value="TOBE_2"/>
    <property type="match status" value="1"/>
</dbReference>
<accession>A0A4R7C363</accession>
<dbReference type="Gene3D" id="3.40.50.300">
    <property type="entry name" value="P-loop containing nucleotide triphosphate hydrolases"/>
    <property type="match status" value="1"/>
</dbReference>
<dbReference type="PROSITE" id="PS50893">
    <property type="entry name" value="ABC_TRANSPORTER_2"/>
    <property type="match status" value="1"/>
</dbReference>
<comment type="caution">
    <text evidence="6">The sequence shown here is derived from an EMBL/GenBank/DDBJ whole genome shotgun (WGS) entry which is preliminary data.</text>
</comment>
<dbReference type="SUPFAM" id="SSF50331">
    <property type="entry name" value="MOP-like"/>
    <property type="match status" value="1"/>
</dbReference>
<evidence type="ECO:0000256" key="4">
    <source>
        <dbReference type="ARBA" id="ARBA00022840"/>
    </source>
</evidence>
<evidence type="ECO:0000256" key="3">
    <source>
        <dbReference type="ARBA" id="ARBA00022741"/>
    </source>
</evidence>
<dbReference type="PANTHER" id="PTHR42781">
    <property type="entry name" value="SPERMIDINE/PUTRESCINE IMPORT ATP-BINDING PROTEIN POTA"/>
    <property type="match status" value="1"/>
</dbReference>
<dbReference type="RefSeq" id="WP_208111462.1">
    <property type="nucleotide sequence ID" value="NZ_SNZR01000011.1"/>
</dbReference>
<dbReference type="PROSITE" id="PS00211">
    <property type="entry name" value="ABC_TRANSPORTER_1"/>
    <property type="match status" value="1"/>
</dbReference>
<dbReference type="GO" id="GO:0016887">
    <property type="term" value="F:ATP hydrolysis activity"/>
    <property type="evidence" value="ECO:0007669"/>
    <property type="project" value="InterPro"/>
</dbReference>
<dbReference type="GO" id="GO:0022857">
    <property type="term" value="F:transmembrane transporter activity"/>
    <property type="evidence" value="ECO:0007669"/>
    <property type="project" value="InterPro"/>
</dbReference>
<dbReference type="EMBL" id="SNZR01000011">
    <property type="protein sequence ID" value="TDR92910.1"/>
    <property type="molecule type" value="Genomic_DNA"/>
</dbReference>
<name>A0A4R7C363_9HYPH</name>
<keyword evidence="7" id="KW-1185">Reference proteome</keyword>
<evidence type="ECO:0000256" key="2">
    <source>
        <dbReference type="ARBA" id="ARBA00022448"/>
    </source>
</evidence>
<comment type="similarity">
    <text evidence="1">Belongs to the ABC transporter superfamily.</text>
</comment>
<feature type="domain" description="ABC transporter" evidence="5">
    <location>
        <begin position="21"/>
        <end position="251"/>
    </location>
</feature>
<keyword evidence="2" id="KW-0813">Transport</keyword>
<dbReference type="Proteomes" id="UP000295122">
    <property type="component" value="Unassembled WGS sequence"/>
</dbReference>
<dbReference type="InterPro" id="IPR008995">
    <property type="entry name" value="Mo/tungstate-bd_C_term_dom"/>
</dbReference>
<dbReference type="FunFam" id="3.40.50.300:FF:000133">
    <property type="entry name" value="Spermidine/putrescine import ATP-binding protein PotA"/>
    <property type="match status" value="1"/>
</dbReference>
<reference evidence="6 7" key="1">
    <citation type="submission" date="2019-03" db="EMBL/GenBank/DDBJ databases">
        <title>Genomic Encyclopedia of Type Strains, Phase IV (KMG-IV): sequencing the most valuable type-strain genomes for metagenomic binning, comparative biology and taxonomic classification.</title>
        <authorList>
            <person name="Goeker M."/>
        </authorList>
    </citation>
    <scope>NUCLEOTIDE SEQUENCE [LARGE SCALE GENOMIC DNA]</scope>
    <source>
        <strain evidence="6 7">DSM 25903</strain>
    </source>
</reference>
<dbReference type="SUPFAM" id="SSF52540">
    <property type="entry name" value="P-loop containing nucleoside triphosphate hydrolases"/>
    <property type="match status" value="1"/>
</dbReference>
<keyword evidence="4 6" id="KW-0067">ATP-binding</keyword>
<dbReference type="InterPro" id="IPR003439">
    <property type="entry name" value="ABC_transporter-like_ATP-bd"/>
</dbReference>
<dbReference type="Pfam" id="PF00005">
    <property type="entry name" value="ABC_tran"/>
    <property type="match status" value="1"/>
</dbReference>
<gene>
    <name evidence="6" type="ORF">EV668_0154</name>
</gene>
<evidence type="ECO:0000313" key="6">
    <source>
        <dbReference type="EMBL" id="TDR92910.1"/>
    </source>
</evidence>
<keyword evidence="3" id="KW-0547">Nucleotide-binding</keyword>